<dbReference type="AlphaFoldDB" id="A0A3A9JXJ7"/>
<evidence type="ECO:0000313" key="4">
    <source>
        <dbReference type="EMBL" id="RKK05528.1"/>
    </source>
</evidence>
<dbReference type="NCBIfam" id="TIGR03611">
    <property type="entry name" value="RutD"/>
    <property type="match status" value="1"/>
</dbReference>
<dbReference type="GO" id="GO:0006212">
    <property type="term" value="P:uracil catabolic process"/>
    <property type="evidence" value="ECO:0007669"/>
    <property type="project" value="UniProtKB-UniRule"/>
</dbReference>
<dbReference type="InterPro" id="IPR000073">
    <property type="entry name" value="AB_hydrolase_1"/>
</dbReference>
<evidence type="ECO:0000256" key="2">
    <source>
        <dbReference type="HAMAP-Rule" id="MF_00832"/>
    </source>
</evidence>
<evidence type="ECO:0000256" key="1">
    <source>
        <dbReference type="ARBA" id="ARBA00022801"/>
    </source>
</evidence>
<comment type="similarity">
    <text evidence="2">Belongs to the AB hydrolase superfamily. Hydrolase RutD family.</text>
</comment>
<dbReference type="PANTHER" id="PTHR43798:SF33">
    <property type="entry name" value="HYDROLASE, PUTATIVE (AFU_ORTHOLOGUE AFUA_2G14860)-RELATED"/>
    <property type="match status" value="1"/>
</dbReference>
<proteinExistence type="inferred from homology"/>
<accession>A0A3A9JXJ7</accession>
<reference evidence="4 7" key="1">
    <citation type="submission" date="2018-09" db="EMBL/GenBank/DDBJ databases">
        <title>Roseomonas sp. nov., isolated from feces of Tibetan antelopes in the Qinghai-Tibet plateau, China.</title>
        <authorList>
            <person name="Tian Z."/>
        </authorList>
    </citation>
    <scope>NUCLEOTIDE SEQUENCE [LARGE SCALE GENOMIC DNA]</scope>
    <source>
        <strain evidence="5 6">Z23</strain>
        <strain evidence="4 7">Z24</strain>
    </source>
</reference>
<dbReference type="Pfam" id="PF00561">
    <property type="entry name" value="Abhydrolase_1"/>
    <property type="match status" value="1"/>
</dbReference>
<evidence type="ECO:0000259" key="3">
    <source>
        <dbReference type="Pfam" id="PF00561"/>
    </source>
</evidence>
<dbReference type="SUPFAM" id="SSF53474">
    <property type="entry name" value="alpha/beta-Hydrolases"/>
    <property type="match status" value="1"/>
</dbReference>
<dbReference type="OrthoDB" id="9808398at2"/>
<dbReference type="InterPro" id="IPR050266">
    <property type="entry name" value="AB_hydrolase_sf"/>
</dbReference>
<evidence type="ECO:0000313" key="5">
    <source>
        <dbReference type="EMBL" id="RMI20742.1"/>
    </source>
</evidence>
<dbReference type="InParanoid" id="A0A3A9JXJ7"/>
<dbReference type="InterPro" id="IPR029058">
    <property type="entry name" value="AB_hydrolase_fold"/>
</dbReference>
<dbReference type="Proteomes" id="UP000278036">
    <property type="component" value="Unassembled WGS sequence"/>
</dbReference>
<gene>
    <name evidence="2 4" type="primary">rutD</name>
    <name evidence="4" type="ORF">D6Z83_03745</name>
    <name evidence="5" type="ORF">EBE87_14910</name>
</gene>
<comment type="catalytic activity">
    <reaction evidence="2">
        <text>carbamate + 2 H(+) = NH4(+) + CO2</text>
        <dbReference type="Rhea" id="RHEA:15649"/>
        <dbReference type="ChEBI" id="CHEBI:13941"/>
        <dbReference type="ChEBI" id="CHEBI:15378"/>
        <dbReference type="ChEBI" id="CHEBI:16526"/>
        <dbReference type="ChEBI" id="CHEBI:28938"/>
    </reaction>
</comment>
<organism evidence="4 7">
    <name type="scientific">Teichococcus wenyumeiae</name>
    <dbReference type="NCBI Taxonomy" id="2478470"/>
    <lineage>
        <taxon>Bacteria</taxon>
        <taxon>Pseudomonadati</taxon>
        <taxon>Pseudomonadota</taxon>
        <taxon>Alphaproteobacteria</taxon>
        <taxon>Acetobacterales</taxon>
        <taxon>Roseomonadaceae</taxon>
        <taxon>Roseomonas</taxon>
    </lineage>
</organism>
<dbReference type="GO" id="GO:0016020">
    <property type="term" value="C:membrane"/>
    <property type="evidence" value="ECO:0007669"/>
    <property type="project" value="TreeGrafter"/>
</dbReference>
<comment type="function">
    <text evidence="2">Involved in pyrimidine catabolism. May facilitate the hydrolysis of carbamate, a reaction that can also occur spontaneously.</text>
</comment>
<protein>
    <recommendedName>
        <fullName evidence="2">Putative carbamate hydrolase RutD</fullName>
        <ecNumber evidence="2">3.5.1.-</ecNumber>
    </recommendedName>
    <alternativeName>
        <fullName evidence="2">Aminohydrolase</fullName>
    </alternativeName>
</protein>
<dbReference type="EC" id="3.5.1.-" evidence="2"/>
<dbReference type="GO" id="GO:0019740">
    <property type="term" value="P:nitrogen utilization"/>
    <property type="evidence" value="ECO:0007669"/>
    <property type="project" value="UniProtKB-UniRule"/>
</dbReference>
<sequence>MKYQVLGRTDAAETVLLSAGLGGAGSFWAPQVEALSRDYRVVLYDHRGTGANAGPLPGGYTIGHMAEDVIEILNALGAPRAHLLGHALGGLVALEVALRHPGRVGRVVVVNGWLKADSHTRRCFDTRLAALRGGGPGAYVRAQPIFLYPAAWLSAHALRVEAEEAHGLAHFQGEANLLARIGALLAYDASGTAGGVATPVLVAAARDDVLVPWTASEAMARALPKARLWLVPEGGHAFTVVEPAPFNAELLRFLAEPA</sequence>
<name>A0A3A9JXJ7_9PROT</name>
<dbReference type="FunCoup" id="A0A3A9JXJ7">
    <property type="interactions" value="42"/>
</dbReference>
<dbReference type="EMBL" id="RFLX01000010">
    <property type="protein sequence ID" value="RMI20742.1"/>
    <property type="molecule type" value="Genomic_DNA"/>
</dbReference>
<dbReference type="PRINTS" id="PR00111">
    <property type="entry name" value="ABHYDROLASE"/>
</dbReference>
<feature type="domain" description="AB hydrolase-1" evidence="3">
    <location>
        <begin position="14"/>
        <end position="239"/>
    </location>
</feature>
<dbReference type="InterPro" id="IPR019913">
    <property type="entry name" value="Pyrimidine_utilisation_RutD"/>
</dbReference>
<keyword evidence="1 2" id="KW-0378">Hydrolase</keyword>
<evidence type="ECO:0000313" key="7">
    <source>
        <dbReference type="Proteomes" id="UP000278036"/>
    </source>
</evidence>
<dbReference type="HAMAP" id="MF_00832">
    <property type="entry name" value="RutD"/>
    <property type="match status" value="1"/>
</dbReference>
<dbReference type="Gene3D" id="3.40.50.1820">
    <property type="entry name" value="alpha/beta hydrolase"/>
    <property type="match status" value="1"/>
</dbReference>
<dbReference type="GO" id="GO:0016811">
    <property type="term" value="F:hydrolase activity, acting on carbon-nitrogen (but not peptide) bonds, in linear amides"/>
    <property type="evidence" value="ECO:0007669"/>
    <property type="project" value="InterPro"/>
</dbReference>
<dbReference type="EMBL" id="RAQU01000014">
    <property type="protein sequence ID" value="RKK05528.1"/>
    <property type="molecule type" value="Genomic_DNA"/>
</dbReference>
<evidence type="ECO:0000313" key="6">
    <source>
        <dbReference type="Proteomes" id="UP000274097"/>
    </source>
</evidence>
<dbReference type="PANTHER" id="PTHR43798">
    <property type="entry name" value="MONOACYLGLYCEROL LIPASE"/>
    <property type="match status" value="1"/>
</dbReference>
<dbReference type="Proteomes" id="UP000274097">
    <property type="component" value="Unassembled WGS sequence"/>
</dbReference>
<keyword evidence="6" id="KW-1185">Reference proteome</keyword>
<comment type="caution">
    <text evidence="4">The sequence shown here is derived from an EMBL/GenBank/DDBJ whole genome shotgun (WGS) entry which is preliminary data.</text>
</comment>